<reference evidence="1 2" key="1">
    <citation type="journal article" date="2024" name="BMC Genomics">
        <title>De novo assembly and annotation of Popillia japonica's genome with initial clues to its potential as an invasive pest.</title>
        <authorList>
            <person name="Cucini C."/>
            <person name="Boschi S."/>
            <person name="Funari R."/>
            <person name="Cardaioli E."/>
            <person name="Iannotti N."/>
            <person name="Marturano G."/>
            <person name="Paoli F."/>
            <person name="Bruttini M."/>
            <person name="Carapelli A."/>
            <person name="Frati F."/>
            <person name="Nardi F."/>
        </authorList>
    </citation>
    <scope>NUCLEOTIDE SEQUENCE [LARGE SCALE GENOMIC DNA]</scope>
    <source>
        <strain evidence="1">DMR45628</strain>
    </source>
</reference>
<protein>
    <recommendedName>
        <fullName evidence="3">Endonuclease/exonuclease/phosphatase domain-containing protein</fullName>
    </recommendedName>
</protein>
<name>A0AAW1IVF4_POPJA</name>
<evidence type="ECO:0000313" key="2">
    <source>
        <dbReference type="Proteomes" id="UP001458880"/>
    </source>
</evidence>
<accession>A0AAW1IVF4</accession>
<dbReference type="GO" id="GO:0061343">
    <property type="term" value="P:cell adhesion involved in heart morphogenesis"/>
    <property type="evidence" value="ECO:0007669"/>
    <property type="project" value="TreeGrafter"/>
</dbReference>
<dbReference type="EMBL" id="JASPKY010000532">
    <property type="protein sequence ID" value="KAK9693740.1"/>
    <property type="molecule type" value="Genomic_DNA"/>
</dbReference>
<evidence type="ECO:0008006" key="3">
    <source>
        <dbReference type="Google" id="ProtNLM"/>
    </source>
</evidence>
<dbReference type="GO" id="GO:0007508">
    <property type="term" value="P:larval heart development"/>
    <property type="evidence" value="ECO:0007669"/>
    <property type="project" value="TreeGrafter"/>
</dbReference>
<sequence length="344" mass="39749">MIEGRRQVIASATLNERVPENQIVIALEAQLVGENFVIIGDFNLPHLTSESNVHNTLEAQLVGENFVIIGDFNLPHLTSESNVHNTKVSTFTCFLNVLNIKQFNRIVNADNKLLDLILSNLNCSIAISRNNCPLVPEDSYHPALNINIEYTSTNRPSRSPNSTKLRVNFRKANFAALYEDLFHADWSFPKDFKDVDFAVNSVYKTLYNTLKKYVPETRANNNKVHYPVWFTTDVKLHLKYKYYYHRKWVKTKKMVFYDEFKRFRSILVENDIKSDASKLWKAQSTRIPGKMIVNDSELNDPSEIVNAFAATFAATFVIQLAKSSLFWKIIIIHCHFPFLQYPKM</sequence>
<proteinExistence type="predicted"/>
<dbReference type="PANTHER" id="PTHR33395">
    <property type="entry name" value="TRANSCRIPTASE, PUTATIVE-RELATED-RELATED"/>
    <property type="match status" value="1"/>
</dbReference>
<gene>
    <name evidence="1" type="ORF">QE152_g34006</name>
</gene>
<organism evidence="1 2">
    <name type="scientific">Popillia japonica</name>
    <name type="common">Japanese beetle</name>
    <dbReference type="NCBI Taxonomy" id="7064"/>
    <lineage>
        <taxon>Eukaryota</taxon>
        <taxon>Metazoa</taxon>
        <taxon>Ecdysozoa</taxon>
        <taxon>Arthropoda</taxon>
        <taxon>Hexapoda</taxon>
        <taxon>Insecta</taxon>
        <taxon>Pterygota</taxon>
        <taxon>Neoptera</taxon>
        <taxon>Endopterygota</taxon>
        <taxon>Coleoptera</taxon>
        <taxon>Polyphaga</taxon>
        <taxon>Scarabaeiformia</taxon>
        <taxon>Scarabaeidae</taxon>
        <taxon>Rutelinae</taxon>
        <taxon>Popillia</taxon>
    </lineage>
</organism>
<evidence type="ECO:0000313" key="1">
    <source>
        <dbReference type="EMBL" id="KAK9693740.1"/>
    </source>
</evidence>
<dbReference type="Proteomes" id="UP001458880">
    <property type="component" value="Unassembled WGS sequence"/>
</dbReference>
<dbReference type="GO" id="GO:0031012">
    <property type="term" value="C:extracellular matrix"/>
    <property type="evidence" value="ECO:0007669"/>
    <property type="project" value="TreeGrafter"/>
</dbReference>
<dbReference type="PANTHER" id="PTHR33395:SF22">
    <property type="entry name" value="REVERSE TRANSCRIPTASE DOMAIN-CONTAINING PROTEIN"/>
    <property type="match status" value="1"/>
</dbReference>
<comment type="caution">
    <text evidence="1">The sequence shown here is derived from an EMBL/GenBank/DDBJ whole genome shotgun (WGS) entry which is preliminary data.</text>
</comment>
<dbReference type="AlphaFoldDB" id="A0AAW1IVF4"/>
<keyword evidence="2" id="KW-1185">Reference proteome</keyword>